<organism evidence="1 2">
    <name type="scientific">Ilex paraguariensis</name>
    <name type="common">yerba mate</name>
    <dbReference type="NCBI Taxonomy" id="185542"/>
    <lineage>
        <taxon>Eukaryota</taxon>
        <taxon>Viridiplantae</taxon>
        <taxon>Streptophyta</taxon>
        <taxon>Embryophyta</taxon>
        <taxon>Tracheophyta</taxon>
        <taxon>Spermatophyta</taxon>
        <taxon>Magnoliopsida</taxon>
        <taxon>eudicotyledons</taxon>
        <taxon>Gunneridae</taxon>
        <taxon>Pentapetalae</taxon>
        <taxon>asterids</taxon>
        <taxon>campanulids</taxon>
        <taxon>Aquifoliales</taxon>
        <taxon>Aquifoliaceae</taxon>
        <taxon>Ilex</taxon>
    </lineage>
</organism>
<feature type="non-terminal residue" evidence="1">
    <location>
        <position position="1"/>
    </location>
</feature>
<evidence type="ECO:0000313" key="1">
    <source>
        <dbReference type="EMBL" id="CAK9187230.1"/>
    </source>
</evidence>
<dbReference type="EMBL" id="CAUOFW020009857">
    <property type="protein sequence ID" value="CAK9187230.1"/>
    <property type="molecule type" value="Genomic_DNA"/>
</dbReference>
<feature type="non-terminal residue" evidence="1">
    <location>
        <position position="64"/>
    </location>
</feature>
<reference evidence="1 2" key="1">
    <citation type="submission" date="2024-02" db="EMBL/GenBank/DDBJ databases">
        <authorList>
            <person name="Vignale AGUSTIN F."/>
            <person name="Sosa J E."/>
            <person name="Modenutti C."/>
        </authorList>
    </citation>
    <scope>NUCLEOTIDE SEQUENCE [LARGE SCALE GENOMIC DNA]</scope>
</reference>
<keyword evidence="2" id="KW-1185">Reference proteome</keyword>
<accession>A0ABC8V1K8</accession>
<protein>
    <submittedName>
        <fullName evidence="1">Uncharacterized protein</fullName>
    </submittedName>
</protein>
<comment type="caution">
    <text evidence="1">The sequence shown here is derived from an EMBL/GenBank/DDBJ whole genome shotgun (WGS) entry which is preliminary data.</text>
</comment>
<gene>
    <name evidence="1" type="ORF">ILEXP_LOCUS57738</name>
</gene>
<name>A0ABC8V1K8_9AQUA</name>
<evidence type="ECO:0000313" key="2">
    <source>
        <dbReference type="Proteomes" id="UP001642360"/>
    </source>
</evidence>
<proteinExistence type="predicted"/>
<dbReference type="AlphaFoldDB" id="A0ABC8V1K8"/>
<dbReference type="Proteomes" id="UP001642360">
    <property type="component" value="Unassembled WGS sequence"/>
</dbReference>
<sequence>TTFTPNHASNCITFAAKLYGSQGNTLYVGIPHNEGKRVLYNENRLPTALAESLNYSRSVPSRKR</sequence>